<dbReference type="GO" id="GO:0005576">
    <property type="term" value="C:extracellular region"/>
    <property type="evidence" value="ECO:0007669"/>
    <property type="project" value="InterPro"/>
</dbReference>
<dbReference type="Pfam" id="PF08124">
    <property type="entry name" value="Lyase_8_N"/>
    <property type="match status" value="1"/>
</dbReference>
<dbReference type="InterPro" id="IPR011013">
    <property type="entry name" value="Gal_mutarotase_sf_dom"/>
</dbReference>
<evidence type="ECO:0000259" key="8">
    <source>
        <dbReference type="Pfam" id="PF08124"/>
    </source>
</evidence>
<dbReference type="PANTHER" id="PTHR38481:SF1">
    <property type="entry name" value="HYALURONATE LYASE"/>
    <property type="match status" value="1"/>
</dbReference>
<dbReference type="InterPro" id="IPR011071">
    <property type="entry name" value="Lyase_8-like_C"/>
</dbReference>
<dbReference type="Proteomes" id="UP000093309">
    <property type="component" value="Unassembled WGS sequence"/>
</dbReference>
<evidence type="ECO:0000256" key="2">
    <source>
        <dbReference type="ARBA" id="ARBA00022729"/>
    </source>
</evidence>
<feature type="chain" id="PRO_5008650006" description="Hyaluronate lyase" evidence="5">
    <location>
        <begin position="33"/>
        <end position="1191"/>
    </location>
</feature>
<evidence type="ECO:0000256" key="3">
    <source>
        <dbReference type="ARBA" id="ARBA00023239"/>
    </source>
</evidence>
<dbReference type="GO" id="GO:0016837">
    <property type="term" value="F:carbon-oxygen lyase activity, acting on polysaccharides"/>
    <property type="evidence" value="ECO:0007669"/>
    <property type="project" value="UniProtKB-ARBA"/>
</dbReference>
<evidence type="ECO:0000313" key="9">
    <source>
        <dbReference type="EMBL" id="OCT16767.1"/>
    </source>
</evidence>
<dbReference type="Pfam" id="PF02278">
    <property type="entry name" value="Lyase_8"/>
    <property type="match status" value="1"/>
</dbReference>
<comment type="caution">
    <text evidence="9">The sequence shown here is derived from an EMBL/GenBank/DDBJ whole genome shotgun (WGS) entry which is preliminary data.</text>
</comment>
<dbReference type="OrthoDB" id="2480613at2"/>
<dbReference type="SUPFAM" id="SSF48230">
    <property type="entry name" value="Chondroitin AC/alginate lyase"/>
    <property type="match status" value="1"/>
</dbReference>
<dbReference type="PANTHER" id="PTHR38481">
    <property type="entry name" value="HYALURONATE LYASE"/>
    <property type="match status" value="1"/>
</dbReference>
<keyword evidence="10" id="KW-1185">Reference proteome</keyword>
<keyword evidence="2 5" id="KW-0732">Signal</keyword>
<organism evidence="9 10">
    <name type="scientific">Paenibacillus pectinilyticus</name>
    <dbReference type="NCBI Taxonomy" id="512399"/>
    <lineage>
        <taxon>Bacteria</taxon>
        <taxon>Bacillati</taxon>
        <taxon>Bacillota</taxon>
        <taxon>Bacilli</taxon>
        <taxon>Bacillales</taxon>
        <taxon>Paenibacillaceae</taxon>
        <taxon>Paenibacillus</taxon>
    </lineage>
</organism>
<dbReference type="GO" id="GO:0005975">
    <property type="term" value="P:carbohydrate metabolic process"/>
    <property type="evidence" value="ECO:0007669"/>
    <property type="project" value="InterPro"/>
</dbReference>
<dbReference type="Pfam" id="PF02884">
    <property type="entry name" value="Lyase_8_C"/>
    <property type="match status" value="1"/>
</dbReference>
<comment type="similarity">
    <text evidence="1">Belongs to the polysaccharide lyase 8 family.</text>
</comment>
<dbReference type="AlphaFoldDB" id="A0A1C1A827"/>
<feature type="domain" description="Polysaccharide lyase family 8 central" evidence="6">
    <location>
        <begin position="403"/>
        <end position="663"/>
    </location>
</feature>
<evidence type="ECO:0000256" key="5">
    <source>
        <dbReference type="SAM" id="SignalP"/>
    </source>
</evidence>
<feature type="domain" description="Polysaccharide lyase family 8 C-terminal" evidence="7">
    <location>
        <begin position="678"/>
        <end position="741"/>
    </location>
</feature>
<dbReference type="InterPro" id="IPR004103">
    <property type="entry name" value="Lyase_8_C"/>
</dbReference>
<dbReference type="SUPFAM" id="SSF49863">
    <property type="entry name" value="Hyaluronate lyase-like, C-terminal domain"/>
    <property type="match status" value="1"/>
</dbReference>
<dbReference type="Gene3D" id="2.70.98.10">
    <property type="match status" value="1"/>
</dbReference>
<evidence type="ECO:0008006" key="11">
    <source>
        <dbReference type="Google" id="ProtNLM"/>
    </source>
</evidence>
<feature type="domain" description="Polysaccharide lyase 8 N-terminal alpha-helical" evidence="8">
    <location>
        <begin position="47"/>
        <end position="361"/>
    </location>
</feature>
<dbReference type="RefSeq" id="WP_065850854.1">
    <property type="nucleotide sequence ID" value="NZ_LYPC01000010.1"/>
</dbReference>
<dbReference type="InterPro" id="IPR038970">
    <property type="entry name" value="Lyase_8"/>
</dbReference>
<feature type="active site" evidence="4">
    <location>
        <position position="264"/>
    </location>
</feature>
<evidence type="ECO:0000256" key="4">
    <source>
        <dbReference type="PIRSR" id="PIRSR638970-1"/>
    </source>
</evidence>
<protein>
    <recommendedName>
        <fullName evidence="11">Hyaluronate lyase</fullName>
    </recommendedName>
</protein>
<dbReference type="InterPro" id="IPR014718">
    <property type="entry name" value="GH-type_carb-bd"/>
</dbReference>
<dbReference type="SUPFAM" id="SSF74650">
    <property type="entry name" value="Galactose mutarotase-like"/>
    <property type="match status" value="1"/>
</dbReference>
<evidence type="ECO:0000256" key="1">
    <source>
        <dbReference type="ARBA" id="ARBA00006699"/>
    </source>
</evidence>
<feature type="active site" evidence="4">
    <location>
        <position position="318"/>
    </location>
</feature>
<proteinExistence type="inferred from homology"/>
<dbReference type="Gene3D" id="1.50.10.100">
    <property type="entry name" value="Chondroitin AC/alginate lyase"/>
    <property type="match status" value="1"/>
</dbReference>
<sequence>MLMGRFHFLKALILVFAMIVNVVALPIHPAYAADEYDTLRAKIYDFTTGGSTYDPADPDISGKITNITTLAQTNWDTMNKSAGRTYLWSDMATTTESEHVSGSYQRLEAMTLAYVTRGSTLQNNAALLSDIISAMDWMYTNRYNTSVPKRGYDNWFDWQISSPLSINNITTWIYGSLTSTQINNWHAVIDYQALQWGAGLTGANRVWACNIKITSGIIVKNSAKIIEGRDQLSSVFDYVTSGEGMYSDGSFIQHTAFIPYNGGYGINLLDNLTKVMYIVAGSTWDITDPDVNNIYQWIYNAFEPLFVNNSMLDMVRGRNIARFASDDNGSTSMGALGASVVRMALSAPSASDRAAYKSMVKKWMLESTSPTKYSDLVMISSIVQTKQIMSDASVTTRASLTMNKQYPNMARAVHLRPGFTFGISMSSDKIANFESINNENLRGWHTGDGMTYLYNSDLSQYKDSFWPTVNSYRLPGTTVNQNTTAATNVKNPNSWVGGTEISGQYGISGMQYTANGYTLKAKKSWFMFDDEIVSLGAGITSTDNKVAETIVENRKLNGSGNNALTVNGAAKSTALGWSETMTGVNRIHLAGSVAGSDIGYYFPTTTTLKGLRESRTDQWSSINQYYVGTDYTTNHTNNFMNLWFDHGTNPTNGQYSYVLLPGKSSGEVDTYAANPDITVVENSTDAQAVKENTLGILGINFWNDAVKTVSSVTSNKKASVLVRTSENGTEVSVSDPTKANTGTIQLTIAQNLGPVAYKDSRITASTSGGTTTLTVNVSGAGGNSIKVFFATPTAGPITGYTVNENFNEMTPGSLTGQNGWIFNNAGVAENTVVVQPTNSANTEKSLKVTTGSTSGGAEAYRLFNAPQGGYITAEATVTVDDSNWKNALIIADNSLTANNVAAQLVMQSGKIWGYNGSTKTDVLTGITSGQPYRLKVIINTSTKKYDVYVNDTQLATGWNYRFTGVNTLDKFSTSIAGNASSMSVDDVKVSYAPLTLTSLIDENFNTMTLGNLNGQGGWVFDNGGVSGNTGVVQMVSGSATNKAAKLTTTSMSGKAEAYKVFTAPAGSTVIAEATVTADDNNWKNALIVADSSLTSSSIAAHLIMQNGRIWGYNGGTQTNVLTSITNGVPYRLKVVINTATKKFDVYVNGELRGSQWNYRYTGLTKVDMVDASIGGNASSMSVDDVKVSYNP</sequence>
<accession>A0A1C1A827</accession>
<dbReference type="GO" id="GO:0030246">
    <property type="term" value="F:carbohydrate binding"/>
    <property type="evidence" value="ECO:0007669"/>
    <property type="project" value="InterPro"/>
</dbReference>
<dbReference type="InterPro" id="IPR008929">
    <property type="entry name" value="Chondroitin_lyas"/>
</dbReference>
<keyword evidence="3" id="KW-0456">Lyase</keyword>
<feature type="signal peptide" evidence="5">
    <location>
        <begin position="1"/>
        <end position="32"/>
    </location>
</feature>
<dbReference type="InterPro" id="IPR003159">
    <property type="entry name" value="Lyase_8_central_dom"/>
</dbReference>
<evidence type="ECO:0000259" key="6">
    <source>
        <dbReference type="Pfam" id="PF02278"/>
    </source>
</evidence>
<dbReference type="STRING" id="512399.A8709_08890"/>
<reference evidence="10" key="1">
    <citation type="submission" date="2016-05" db="EMBL/GenBank/DDBJ databases">
        <title>Paenibacillus oryzae. sp. nov., isolated from the rice root.</title>
        <authorList>
            <person name="Zhang J."/>
            <person name="Zhang X."/>
        </authorList>
    </citation>
    <scope>NUCLEOTIDE SEQUENCE [LARGE SCALE GENOMIC DNA]</scope>
    <source>
        <strain evidence="10">KCTC13222</strain>
    </source>
</reference>
<evidence type="ECO:0000259" key="7">
    <source>
        <dbReference type="Pfam" id="PF02884"/>
    </source>
</evidence>
<name>A0A1C1A827_9BACL</name>
<dbReference type="Gene3D" id="2.60.220.10">
    <property type="entry name" value="Polysaccharide lyase family 8-like, C-terminal"/>
    <property type="match status" value="1"/>
</dbReference>
<dbReference type="CDD" id="cd01083">
    <property type="entry name" value="GAG_Lyase"/>
    <property type="match status" value="1"/>
</dbReference>
<gene>
    <name evidence="9" type="ORF">A8709_08890</name>
</gene>
<feature type="active site" evidence="4">
    <location>
        <position position="254"/>
    </location>
</feature>
<evidence type="ECO:0000313" key="10">
    <source>
        <dbReference type="Proteomes" id="UP000093309"/>
    </source>
</evidence>
<dbReference type="EMBL" id="LYPC01000010">
    <property type="protein sequence ID" value="OCT16767.1"/>
    <property type="molecule type" value="Genomic_DNA"/>
</dbReference>
<dbReference type="InterPro" id="IPR012970">
    <property type="entry name" value="Lyase_8_alpha_N"/>
</dbReference>